<dbReference type="InterPro" id="IPR036291">
    <property type="entry name" value="NAD(P)-bd_dom_sf"/>
</dbReference>
<dbReference type="Pfam" id="PF21089">
    <property type="entry name" value="PKS_DH_N"/>
    <property type="match status" value="1"/>
</dbReference>
<evidence type="ECO:0000259" key="10">
    <source>
        <dbReference type="PROSITE" id="PS50075"/>
    </source>
</evidence>
<evidence type="ECO:0000256" key="4">
    <source>
        <dbReference type="ARBA" id="ARBA00022679"/>
    </source>
</evidence>
<organism evidence="13 14">
    <name type="scientific">Penicillium canariense</name>
    <dbReference type="NCBI Taxonomy" id="189055"/>
    <lineage>
        <taxon>Eukaryota</taxon>
        <taxon>Fungi</taxon>
        <taxon>Dikarya</taxon>
        <taxon>Ascomycota</taxon>
        <taxon>Pezizomycotina</taxon>
        <taxon>Eurotiomycetes</taxon>
        <taxon>Eurotiomycetidae</taxon>
        <taxon>Eurotiales</taxon>
        <taxon>Aspergillaceae</taxon>
        <taxon>Penicillium</taxon>
    </lineage>
</organism>
<dbReference type="InterPro" id="IPR016036">
    <property type="entry name" value="Malonyl_transacylase_ACP-bd"/>
</dbReference>
<feature type="non-terminal residue" evidence="13">
    <location>
        <position position="1"/>
    </location>
</feature>
<dbReference type="GO" id="GO:0004315">
    <property type="term" value="F:3-oxoacyl-[acyl-carrier-protein] synthase activity"/>
    <property type="evidence" value="ECO:0007669"/>
    <property type="project" value="InterPro"/>
</dbReference>
<evidence type="ECO:0000313" key="13">
    <source>
        <dbReference type="EMBL" id="KAJ5166247.1"/>
    </source>
</evidence>
<dbReference type="Gene3D" id="3.10.129.110">
    <property type="entry name" value="Polyketide synthase dehydratase"/>
    <property type="match status" value="1"/>
</dbReference>
<proteinExistence type="predicted"/>
<dbReference type="SUPFAM" id="SSF53335">
    <property type="entry name" value="S-adenosyl-L-methionine-dependent methyltransferases"/>
    <property type="match status" value="1"/>
</dbReference>
<dbReference type="InterPro" id="IPR042104">
    <property type="entry name" value="PKS_dehydratase_sf"/>
</dbReference>
<dbReference type="Pfam" id="PF00109">
    <property type="entry name" value="ketoacyl-synt"/>
    <property type="match status" value="1"/>
</dbReference>
<dbReference type="PROSITE" id="PS00606">
    <property type="entry name" value="KS3_1"/>
    <property type="match status" value="1"/>
</dbReference>
<dbReference type="InterPro" id="IPR016035">
    <property type="entry name" value="Acyl_Trfase/lysoPLipase"/>
</dbReference>
<dbReference type="SMART" id="SM00827">
    <property type="entry name" value="PKS_AT"/>
    <property type="match status" value="1"/>
</dbReference>
<dbReference type="Pfam" id="PF02801">
    <property type="entry name" value="Ketoacyl-synt_C"/>
    <property type="match status" value="1"/>
</dbReference>
<keyword evidence="5" id="KW-0521">NADP</keyword>
<dbReference type="SUPFAM" id="SSF55048">
    <property type="entry name" value="Probable ACP-binding domain of malonyl-CoA ACP transacylase"/>
    <property type="match status" value="1"/>
</dbReference>
<dbReference type="PANTHER" id="PTHR43775:SF13">
    <property type="entry name" value="POLYKETIDE SYNTHASE 1"/>
    <property type="match status" value="1"/>
</dbReference>
<dbReference type="GeneID" id="81426329"/>
<dbReference type="SUPFAM" id="SSF52151">
    <property type="entry name" value="FabD/lysophospholipase-like"/>
    <property type="match status" value="1"/>
</dbReference>
<dbReference type="Pfam" id="PF08240">
    <property type="entry name" value="ADH_N"/>
    <property type="match status" value="1"/>
</dbReference>
<dbReference type="InterPro" id="IPR056501">
    <property type="entry name" value="NAD-bd_HRPKS_sdrA"/>
</dbReference>
<dbReference type="InterPro" id="IPR049552">
    <property type="entry name" value="PKS_DH_N"/>
</dbReference>
<dbReference type="SMART" id="SM00823">
    <property type="entry name" value="PKS_PP"/>
    <property type="match status" value="1"/>
</dbReference>
<dbReference type="InterPro" id="IPR013154">
    <property type="entry name" value="ADH-like_N"/>
</dbReference>
<evidence type="ECO:0000256" key="5">
    <source>
        <dbReference type="ARBA" id="ARBA00022857"/>
    </source>
</evidence>
<dbReference type="EMBL" id="JAPQKN010000003">
    <property type="protein sequence ID" value="KAJ5166247.1"/>
    <property type="molecule type" value="Genomic_DNA"/>
</dbReference>
<evidence type="ECO:0000256" key="6">
    <source>
        <dbReference type="ARBA" id="ARBA00023002"/>
    </source>
</evidence>
<dbReference type="InterPro" id="IPR036736">
    <property type="entry name" value="ACP-like_sf"/>
</dbReference>
<dbReference type="InterPro" id="IPR029063">
    <property type="entry name" value="SAM-dependent_MTases_sf"/>
</dbReference>
<accession>A0A9W9I773</accession>
<evidence type="ECO:0000259" key="11">
    <source>
        <dbReference type="PROSITE" id="PS52004"/>
    </source>
</evidence>
<evidence type="ECO:0000256" key="7">
    <source>
        <dbReference type="ARBA" id="ARBA00023268"/>
    </source>
</evidence>
<keyword evidence="4" id="KW-0808">Transferase</keyword>
<keyword evidence="14" id="KW-1185">Reference proteome</keyword>
<dbReference type="FunFam" id="3.40.50.720:FF:000209">
    <property type="entry name" value="Polyketide synthase Pks12"/>
    <property type="match status" value="1"/>
</dbReference>
<keyword evidence="1" id="KW-0596">Phosphopantetheine</keyword>
<dbReference type="Gene3D" id="3.90.180.10">
    <property type="entry name" value="Medium-chain alcohol dehydrogenases, catalytic domain"/>
    <property type="match status" value="1"/>
</dbReference>
<dbReference type="InterPro" id="IPR011032">
    <property type="entry name" value="GroES-like_sf"/>
</dbReference>
<dbReference type="GO" id="GO:0006633">
    <property type="term" value="P:fatty acid biosynthetic process"/>
    <property type="evidence" value="ECO:0007669"/>
    <property type="project" value="InterPro"/>
</dbReference>
<keyword evidence="2" id="KW-0597">Phosphoprotein</keyword>
<dbReference type="InterPro" id="IPR018201">
    <property type="entry name" value="Ketoacyl_synth_AS"/>
</dbReference>
<dbReference type="PROSITE" id="PS52004">
    <property type="entry name" value="KS3_2"/>
    <property type="match status" value="1"/>
</dbReference>
<dbReference type="Pfam" id="PF23114">
    <property type="entry name" value="NAD-bd_HRPKS_sdrA"/>
    <property type="match status" value="1"/>
</dbReference>
<dbReference type="CDD" id="cd02440">
    <property type="entry name" value="AdoMet_MTases"/>
    <property type="match status" value="1"/>
</dbReference>
<dbReference type="Pfam" id="PF08659">
    <property type="entry name" value="KR"/>
    <property type="match status" value="1"/>
</dbReference>
<dbReference type="GO" id="GO:0032259">
    <property type="term" value="P:methylation"/>
    <property type="evidence" value="ECO:0007669"/>
    <property type="project" value="UniProtKB-KW"/>
</dbReference>
<dbReference type="GO" id="GO:0016491">
    <property type="term" value="F:oxidoreductase activity"/>
    <property type="evidence" value="ECO:0007669"/>
    <property type="project" value="UniProtKB-KW"/>
</dbReference>
<dbReference type="Gene3D" id="1.10.1200.10">
    <property type="entry name" value="ACP-like"/>
    <property type="match status" value="1"/>
</dbReference>
<dbReference type="GO" id="GO:1901336">
    <property type="term" value="P:lactone biosynthetic process"/>
    <property type="evidence" value="ECO:0007669"/>
    <property type="project" value="UniProtKB-ARBA"/>
</dbReference>
<feature type="active site" description="Proton acceptor; for dehydratase activity" evidence="9">
    <location>
        <position position="994"/>
    </location>
</feature>
<dbReference type="RefSeq" id="XP_056542708.1">
    <property type="nucleotide sequence ID" value="XM_056687153.1"/>
</dbReference>
<evidence type="ECO:0000256" key="2">
    <source>
        <dbReference type="ARBA" id="ARBA00022553"/>
    </source>
</evidence>
<feature type="domain" description="Ketosynthase family 3 (KS3)" evidence="11">
    <location>
        <begin position="34"/>
        <end position="463"/>
    </location>
</feature>
<dbReference type="InterPro" id="IPR016039">
    <property type="entry name" value="Thiolase-like"/>
</dbReference>
<dbReference type="InterPro" id="IPR014030">
    <property type="entry name" value="Ketoacyl_synth_N"/>
</dbReference>
<dbReference type="Gene3D" id="3.30.70.3290">
    <property type="match status" value="1"/>
</dbReference>
<dbReference type="OrthoDB" id="329835at2759"/>
<feature type="active site" description="Proton donor; for dehydratase activity" evidence="9">
    <location>
        <position position="1185"/>
    </location>
</feature>
<dbReference type="SUPFAM" id="SSF50129">
    <property type="entry name" value="GroES-like"/>
    <property type="match status" value="1"/>
</dbReference>
<name>A0A9W9I773_9EURO</name>
<dbReference type="InterPro" id="IPR013217">
    <property type="entry name" value="Methyltransf_12"/>
</dbReference>
<evidence type="ECO:0000256" key="1">
    <source>
        <dbReference type="ARBA" id="ARBA00022450"/>
    </source>
</evidence>
<dbReference type="SMART" id="SM00822">
    <property type="entry name" value="PKS_KR"/>
    <property type="match status" value="1"/>
</dbReference>
<dbReference type="SUPFAM" id="SSF51735">
    <property type="entry name" value="NAD(P)-binding Rossmann-fold domains"/>
    <property type="match status" value="2"/>
</dbReference>
<evidence type="ECO:0000313" key="14">
    <source>
        <dbReference type="Proteomes" id="UP001149163"/>
    </source>
</evidence>
<feature type="region of interest" description="N-terminal hotdog fold" evidence="9">
    <location>
        <begin position="962"/>
        <end position="1096"/>
    </location>
</feature>
<dbReference type="PROSITE" id="PS00012">
    <property type="entry name" value="PHOSPHOPANTETHEINE"/>
    <property type="match status" value="1"/>
</dbReference>
<dbReference type="PROSITE" id="PS50075">
    <property type="entry name" value="CARRIER"/>
    <property type="match status" value="1"/>
</dbReference>
<dbReference type="InterPro" id="IPR057326">
    <property type="entry name" value="KR_dom"/>
</dbReference>
<dbReference type="Proteomes" id="UP001149163">
    <property type="component" value="Unassembled WGS sequence"/>
</dbReference>
<dbReference type="InterPro" id="IPR032821">
    <property type="entry name" value="PKS_assoc"/>
</dbReference>
<dbReference type="InterPro" id="IPR013968">
    <property type="entry name" value="PKS_KR"/>
</dbReference>
<feature type="region of interest" description="C-terminal hotdog fold" evidence="9">
    <location>
        <begin position="1119"/>
        <end position="1276"/>
    </location>
</feature>
<dbReference type="InterPro" id="IPR049551">
    <property type="entry name" value="PKS_DH_C"/>
</dbReference>
<dbReference type="PANTHER" id="PTHR43775">
    <property type="entry name" value="FATTY ACID SYNTHASE"/>
    <property type="match status" value="1"/>
</dbReference>
<dbReference type="InterPro" id="IPR050091">
    <property type="entry name" value="PKS_NRPS_Biosynth_Enz"/>
</dbReference>
<dbReference type="Pfam" id="PF00698">
    <property type="entry name" value="Acyl_transf_1"/>
    <property type="match status" value="1"/>
</dbReference>
<keyword evidence="6" id="KW-0560">Oxidoreductase</keyword>
<dbReference type="InterPro" id="IPR001227">
    <property type="entry name" value="Ac_transferase_dom_sf"/>
</dbReference>
<keyword evidence="8" id="KW-0012">Acyltransferase</keyword>
<dbReference type="SMART" id="SM00826">
    <property type="entry name" value="PKS_DH"/>
    <property type="match status" value="1"/>
</dbReference>
<gene>
    <name evidence="13" type="ORF">N7482_005028</name>
</gene>
<evidence type="ECO:0000256" key="3">
    <source>
        <dbReference type="ARBA" id="ARBA00022603"/>
    </source>
</evidence>
<dbReference type="InterPro" id="IPR009081">
    <property type="entry name" value="PP-bd_ACP"/>
</dbReference>
<dbReference type="PROSITE" id="PS52019">
    <property type="entry name" value="PKS_MFAS_DH"/>
    <property type="match status" value="1"/>
</dbReference>
<dbReference type="GO" id="GO:0004312">
    <property type="term" value="F:fatty acid synthase activity"/>
    <property type="evidence" value="ECO:0007669"/>
    <property type="project" value="TreeGrafter"/>
</dbReference>
<dbReference type="Gene3D" id="3.40.50.150">
    <property type="entry name" value="Vaccinia Virus protein VP39"/>
    <property type="match status" value="1"/>
</dbReference>
<dbReference type="SUPFAM" id="SSF53901">
    <property type="entry name" value="Thiolase-like"/>
    <property type="match status" value="1"/>
</dbReference>
<dbReference type="Gene3D" id="3.40.47.10">
    <property type="match status" value="1"/>
</dbReference>
<dbReference type="Pfam" id="PF14765">
    <property type="entry name" value="PS-DH"/>
    <property type="match status" value="1"/>
</dbReference>
<dbReference type="SMART" id="SM00829">
    <property type="entry name" value="PKS_ER"/>
    <property type="match status" value="1"/>
</dbReference>
<dbReference type="Pfam" id="PF00107">
    <property type="entry name" value="ADH_zinc_N"/>
    <property type="match status" value="1"/>
</dbReference>
<dbReference type="SMART" id="SM00825">
    <property type="entry name" value="PKS_KS"/>
    <property type="match status" value="1"/>
</dbReference>
<feature type="domain" description="Carrier" evidence="10">
    <location>
        <begin position="2474"/>
        <end position="2551"/>
    </location>
</feature>
<reference evidence="13" key="2">
    <citation type="journal article" date="2023" name="IMA Fungus">
        <title>Comparative genomic study of the Penicillium genus elucidates a diverse pangenome and 15 lateral gene transfer events.</title>
        <authorList>
            <person name="Petersen C."/>
            <person name="Sorensen T."/>
            <person name="Nielsen M.R."/>
            <person name="Sondergaard T.E."/>
            <person name="Sorensen J.L."/>
            <person name="Fitzpatrick D.A."/>
            <person name="Frisvad J.C."/>
            <person name="Nielsen K.L."/>
        </authorList>
    </citation>
    <scope>NUCLEOTIDE SEQUENCE</scope>
    <source>
        <strain evidence="13">IBT 26290</strain>
    </source>
</reference>
<dbReference type="GO" id="GO:0008168">
    <property type="term" value="F:methyltransferase activity"/>
    <property type="evidence" value="ECO:0007669"/>
    <property type="project" value="UniProtKB-KW"/>
</dbReference>
<dbReference type="CDD" id="cd05195">
    <property type="entry name" value="enoyl_red"/>
    <property type="match status" value="1"/>
</dbReference>
<dbReference type="Pfam" id="PF16197">
    <property type="entry name" value="KAsynt_C_assoc"/>
    <property type="match status" value="1"/>
</dbReference>
<keyword evidence="7" id="KW-0511">Multifunctional enzyme</keyword>
<dbReference type="InterPro" id="IPR006162">
    <property type="entry name" value="Ppantetheine_attach_site"/>
</dbReference>
<comment type="caution">
    <text evidence="13">The sequence shown here is derived from an EMBL/GenBank/DDBJ whole genome shotgun (WGS) entry which is preliminary data.</text>
</comment>
<evidence type="ECO:0000256" key="8">
    <source>
        <dbReference type="ARBA" id="ARBA00023315"/>
    </source>
</evidence>
<feature type="domain" description="PKS/mFAS DH" evidence="12">
    <location>
        <begin position="962"/>
        <end position="1276"/>
    </location>
</feature>
<dbReference type="InterPro" id="IPR020806">
    <property type="entry name" value="PKS_PP-bd"/>
</dbReference>
<keyword evidence="3" id="KW-0489">Methyltransferase</keyword>
<dbReference type="InterPro" id="IPR013149">
    <property type="entry name" value="ADH-like_C"/>
</dbReference>
<dbReference type="GO" id="GO:0030639">
    <property type="term" value="P:polyketide biosynthetic process"/>
    <property type="evidence" value="ECO:0007669"/>
    <property type="project" value="UniProtKB-ARBA"/>
</dbReference>
<protein>
    <recommendedName>
        <fullName evidence="15">Carrier domain-containing protein</fullName>
    </recommendedName>
</protein>
<evidence type="ECO:0000256" key="9">
    <source>
        <dbReference type="PROSITE-ProRule" id="PRU01363"/>
    </source>
</evidence>
<dbReference type="SUPFAM" id="SSF47336">
    <property type="entry name" value="ACP-like"/>
    <property type="match status" value="1"/>
</dbReference>
<dbReference type="Pfam" id="PF00550">
    <property type="entry name" value="PP-binding"/>
    <property type="match status" value="1"/>
</dbReference>
<dbReference type="GO" id="GO:0031177">
    <property type="term" value="F:phosphopantetheine binding"/>
    <property type="evidence" value="ECO:0007669"/>
    <property type="project" value="InterPro"/>
</dbReference>
<dbReference type="CDD" id="cd00833">
    <property type="entry name" value="PKS"/>
    <property type="match status" value="1"/>
</dbReference>
<evidence type="ECO:0008006" key="15">
    <source>
        <dbReference type="Google" id="ProtNLM"/>
    </source>
</evidence>
<dbReference type="InterPro" id="IPR020807">
    <property type="entry name" value="PKS_DH"/>
</dbReference>
<evidence type="ECO:0000259" key="12">
    <source>
        <dbReference type="PROSITE" id="PS52019"/>
    </source>
</evidence>
<dbReference type="InterPro" id="IPR020841">
    <property type="entry name" value="PKS_Beta-ketoAc_synthase_dom"/>
</dbReference>
<dbReference type="Gene3D" id="3.40.366.10">
    <property type="entry name" value="Malonyl-Coenzyme A Acyl Carrier Protein, domain 2"/>
    <property type="match status" value="1"/>
</dbReference>
<dbReference type="InterPro" id="IPR014043">
    <property type="entry name" value="Acyl_transferase_dom"/>
</dbReference>
<dbReference type="InterPro" id="IPR049900">
    <property type="entry name" value="PKS_mFAS_DH"/>
</dbReference>
<dbReference type="InterPro" id="IPR014031">
    <property type="entry name" value="Ketoacyl_synth_C"/>
</dbReference>
<dbReference type="Gene3D" id="3.40.50.720">
    <property type="entry name" value="NAD(P)-binding Rossmann-like Domain"/>
    <property type="match status" value="1"/>
</dbReference>
<dbReference type="Pfam" id="PF08242">
    <property type="entry name" value="Methyltransf_12"/>
    <property type="match status" value="1"/>
</dbReference>
<reference evidence="13" key="1">
    <citation type="submission" date="2022-11" db="EMBL/GenBank/DDBJ databases">
        <authorList>
            <person name="Petersen C."/>
        </authorList>
    </citation>
    <scope>NUCLEOTIDE SEQUENCE</scope>
    <source>
        <strain evidence="13">IBT 26290</strain>
    </source>
</reference>
<sequence length="2567" mass="280462">RSFSENFSLCFYFAHMSDTPDSNPKMSTDNEAKPMPVAIVGMACRLPGQVSSLESFWELCSRGRSGWSEMPESRFNAAGFYHPNPDRTGCFNPKGGHFLDEDVAFFDAPFFNITVQEARSLDPQQRLLLECSYEALENGGITKQYLQGRDVGVFVGGSPSDYEVNNLRDTATIPMHQTTGCATSLQSNRISYYFDLKGPSMTVETACSSSLTALHLACQSLRSKECSTALVGGCHVNLLPDTFASMSLSRLFSESGKSFPFDQQSKSQTVNGYGRGEGVGCLVLKPLQDAVDAGDAIRAVILNTGVNQDGRTRGITMPNSVSQEELIRRVYQQAQIDPGETGFVEAHGTGTTVGDPAEARALSAVFCEGRNRKSPLLIGSVKSNIGHTEGASGIVAVIKTALMLERGFVLPNCGVTEPNDEIPMKDWNLKVPKKVAPWPRGKEYASVNNFGYGGTNAHVIMGKAPKIQSLKKTSDARLQEGSIDKMKEQSAARYVYTLSGPNKRAVGALAKNVATYLEKHPDAFDAFVMSNLAYTLGQRRSLFPWRAAVSASTSKELIALLSADLEPFNVSEEPSVSLVFTGQGAQWYGMGQELLEVSPVFAGTLQNVDRILKALKSGFSIIDELRKDSSNSSLYEPYLSQPACTALQVALVDLLCSWGISPLSVIGHSSGEIAAAYAAGILTIEQCVRIAYARGAAAQALKNDPRQIEGMMMVAGASPTRLQPFIDEIAGGCAVIACINSESSVTISGDADSITRLDAILSKQDIFTRKLRTGVAYHSPHMKQIAGSYRGLMGKIVPRESTIPFHSTVRGQLVDATSLTEDYWIQNLTSPVLFSQGLQSLITECNTGASKRTHILIEIGPHPALQSPIQTITRQDSRDTDFQYLPSIKRHTNSVDAIQALAGALFSRGVSVDLGAVNVFAAFGKHPQLLTNLLNYPWDHSTRLWHDSRISHNSSHPQFPRNDILGSFSVENIDLEPRWRNIIRADDLPWVRQHKVHGNSVYPMTGFLSMAVEGVAQLAHLQNIQLDCVEMRDVKMQRMLVLPDTSPVEVMLSMKIHNGTSMAHGAWYEFWTYSWADGRGWDEHCRGFVIARGPERSNPVNEAKLALARNLSAFSEECTQHLNLTEIYANIAATVLSYGPLFREFSSISLSGDGRSTANARVPDTKSCMPFGYETRCLVHPVTLDMFLQQFWFFSGFDKPGPNFSYLADSVKHMLIPLNDSVDIGTQFKLYTTQDRRPTNGENVSYSVLGVITETGEPWITVNGFTATRINDAPDTFDTNVQRSLCYKEHFEPCFDLLEASGATLLQHSNANRRCAVEQMRLLEQVSHYYISRALLDLPQKLPTLLLHHQLLYRWMQKVCPYPSESVRICDSETIELVRAMNAAGQLSCKIGENLPSILQGNQEALSIMVEDDLLNRYYESLDGYRQSYRNAVLCVEKMAHQNPHMDILEIGAGTGSATLPILEGFGGKNGESTPRFHHFTYTDISTGFFEKAKEKFHDWDSLMSYQSLDITKDPVEQGYAAKSYDLIIACNVLHATPRIGETVANARKLLRPGGKLLLIEETIMHQRLFLFACLPGWWASQDGRHANGPLLAQQEWDAVLKDNGFSGVDLCLEDFPGAFEASNCMMVSTAAGGRTTTQHDVVIVDHGMLNTIPTGALIDSLKDITGLAPSVTQLDQVDASGKICVFIGEIGQSLLSGLTTKHFPAVQRLITTAKGLLWVTGHKDSASQQADLKMILGLARTVRNETGLPFATLDLGNLNSISGKDIVRHIKHVFKGVFIPSSQSVLMNGDREFTLRNGEVCVSRLVKDPVMNLSMLQEAGKAPPQLQKFQQDGRPLTLKLTDVGALDGFLFTDDPTKSAPLRKGFIELQVCYTGLNFRDIMTVMGEVPGSEIGAECSGIVTAVGTGVHDFRVGDRVCAMFSGCFSNYIHCPATNAWKIPLGVSLNVAATIPVTFCTAYYSMVDVARVEPGENVLIHSAAGGLGQAAILLAQSIGAKVFATVSTQEKKEFLMKTYGLSGDQIFYSRDTGFGQAIRHATQGRGVDVVLNSLSGDFLRVSFETLAPFGRFVELGKRDFLQNSRLEMSHFLNNVSVSSVDLVLVMQRKPKLLKRLLGDVFQQFSEDVFCRPPWPITSYSISETEDAFREMRTGRQIGKIVIEMKADSLVKVHPPTRSDSLVRQNATYIIVGGNRGIGLNITSWLAEKGARHLLIVSRSGLVGEEAQNAIIRLINQGVTVKVCQCNVGAKEEMETRLKSILSELPPVRGVIYGAMILRDVPFEKMEYADYSSVVQTRVQGLWNVHHTLASLGQNLDFLINLSSVAGVIGNLTQAAYAASGTFMDGFAESMNTVGLPCTTIDLAPVRDVGYLANDQKTQDIVQGTFGGSWLDAEDIHGLLASAIKGVMKESCNNHCITGLDSVQASSVTAGQAWSQDQRFAQLVRAAAVSACSKSADRLSDLASESPAKALQQAQDLTQGQDIIAQALLKKLCGLLMLSLEDVDVSKPISAFGLDSLVAIEVRHWISREFEASLQLLEILASDSVSGLAGTILHKSGALPDGLKSSDANGKS</sequence>
<dbReference type="InterPro" id="IPR020843">
    <property type="entry name" value="ER"/>
</dbReference>